<keyword evidence="2" id="KW-0808">Transferase</keyword>
<dbReference type="Gene3D" id="3.90.550.10">
    <property type="entry name" value="Spore Coat Polysaccharide Biosynthesis Protein SpsA, Chain A"/>
    <property type="match status" value="1"/>
</dbReference>
<comment type="caution">
    <text evidence="2">The sequence shown here is derived from an EMBL/GenBank/DDBJ whole genome shotgun (WGS) entry which is preliminary data.</text>
</comment>
<protein>
    <submittedName>
        <fullName evidence="2">Glycosyltransferase family 2 protein</fullName>
    </submittedName>
</protein>
<evidence type="ECO:0000313" key="2">
    <source>
        <dbReference type="EMBL" id="RHB38429.1"/>
    </source>
</evidence>
<gene>
    <name evidence="2" type="ORF">DW888_01015</name>
</gene>
<dbReference type="PANTHER" id="PTHR43179:SF7">
    <property type="entry name" value="RHAMNOSYLTRANSFERASE WBBL"/>
    <property type="match status" value="1"/>
</dbReference>
<dbReference type="PANTHER" id="PTHR43179">
    <property type="entry name" value="RHAMNOSYLTRANSFERASE WBBL"/>
    <property type="match status" value="1"/>
</dbReference>
<evidence type="ECO:0000313" key="3">
    <source>
        <dbReference type="Proteomes" id="UP000284379"/>
    </source>
</evidence>
<dbReference type="CDD" id="cd04186">
    <property type="entry name" value="GT_2_like_c"/>
    <property type="match status" value="1"/>
</dbReference>
<feature type="domain" description="Glycosyltransferase 2-like" evidence="1">
    <location>
        <begin position="5"/>
        <end position="141"/>
    </location>
</feature>
<evidence type="ECO:0000259" key="1">
    <source>
        <dbReference type="Pfam" id="PF00535"/>
    </source>
</evidence>
<accession>A0A413VXY8</accession>
<dbReference type="EMBL" id="QSGO01000001">
    <property type="protein sequence ID" value="RHB38429.1"/>
    <property type="molecule type" value="Genomic_DNA"/>
</dbReference>
<dbReference type="InterPro" id="IPR029044">
    <property type="entry name" value="Nucleotide-diphossugar_trans"/>
</dbReference>
<name>A0A413VXY8_9BACE</name>
<sequence length="282" mass="33121">MIVLSFIIVNYNTCLLTSNCIESILNLKLSYSYEIIVVDNASTDDSLIVLSKRYPCIRIVKNDKNWGFGKANNIGATVATGKYLFLLNSDTIMYKDVCKSLMDFYEQHQYLNIGVLGINLLNSENKASHSYGNFPRSFKTEHRKRNIIKSVETYSLVDVIIGADMFIPKDLFLAFGGFDENIFLYEEEMEFQYRLNINGYYSYLLKMDGIIHLEGKSSDSYFKRICSFRSMCYIHKKHLSLMKYYKYRMKWLLYSIFFLKNTHISFGEKLNYLMFVCTYRLK</sequence>
<dbReference type="InterPro" id="IPR001173">
    <property type="entry name" value="Glyco_trans_2-like"/>
</dbReference>
<proteinExistence type="predicted"/>
<organism evidence="2 3">
    <name type="scientific">Bacteroides nordii</name>
    <dbReference type="NCBI Taxonomy" id="291645"/>
    <lineage>
        <taxon>Bacteria</taxon>
        <taxon>Pseudomonadati</taxon>
        <taxon>Bacteroidota</taxon>
        <taxon>Bacteroidia</taxon>
        <taxon>Bacteroidales</taxon>
        <taxon>Bacteroidaceae</taxon>
        <taxon>Bacteroides</taxon>
    </lineage>
</organism>
<dbReference type="SUPFAM" id="SSF53448">
    <property type="entry name" value="Nucleotide-diphospho-sugar transferases"/>
    <property type="match status" value="1"/>
</dbReference>
<reference evidence="2 3" key="1">
    <citation type="submission" date="2018-08" db="EMBL/GenBank/DDBJ databases">
        <title>A genome reference for cultivated species of the human gut microbiota.</title>
        <authorList>
            <person name="Zou Y."/>
            <person name="Xue W."/>
            <person name="Luo G."/>
        </authorList>
    </citation>
    <scope>NUCLEOTIDE SEQUENCE [LARGE SCALE GENOMIC DNA]</scope>
    <source>
        <strain evidence="2 3">AM40-30BH</strain>
    </source>
</reference>
<dbReference type="Pfam" id="PF00535">
    <property type="entry name" value="Glycos_transf_2"/>
    <property type="match status" value="1"/>
</dbReference>
<dbReference type="RefSeq" id="WP_002561426.1">
    <property type="nucleotide sequence ID" value="NZ_CABJFV010000001.1"/>
</dbReference>
<dbReference type="AlphaFoldDB" id="A0A413VXY8"/>
<dbReference type="GO" id="GO:0016740">
    <property type="term" value="F:transferase activity"/>
    <property type="evidence" value="ECO:0007669"/>
    <property type="project" value="UniProtKB-KW"/>
</dbReference>
<dbReference type="Proteomes" id="UP000284379">
    <property type="component" value="Unassembled WGS sequence"/>
</dbReference>